<proteinExistence type="predicted"/>
<evidence type="ECO:0000313" key="2">
    <source>
        <dbReference type="Proteomes" id="UP000662783"/>
    </source>
</evidence>
<dbReference type="Proteomes" id="UP000662783">
    <property type="component" value="Chromosome"/>
</dbReference>
<dbReference type="RefSeq" id="WP_205721726.1">
    <property type="nucleotide sequence ID" value="NZ_CP070608.1"/>
</dbReference>
<accession>A0A974WF04</accession>
<sequence length="199" mass="22961">MLQLISILLFLIIPDDSPEVIELKNDKNFELEGYYVRDSYLLNDTERIVIASKITRETTEFEGLKLLYLIDNEIEFISQDAGESYIYKPTFYKFKDSTTIIACEQGFEYSIGIDLFELKSQKLKKLGYMDIASDTLDMAESIVPHMKIERKYGDQYHFKFSGNLFINPGGKAETKISGDLVKAIYTPETDKISLMIRKN</sequence>
<evidence type="ECO:0000313" key="1">
    <source>
        <dbReference type="EMBL" id="QSE97213.1"/>
    </source>
</evidence>
<organism evidence="1 2">
    <name type="scientific">Fulvivirga lutea</name>
    <dbReference type="NCBI Taxonomy" id="2810512"/>
    <lineage>
        <taxon>Bacteria</taxon>
        <taxon>Pseudomonadati</taxon>
        <taxon>Bacteroidota</taxon>
        <taxon>Cytophagia</taxon>
        <taxon>Cytophagales</taxon>
        <taxon>Fulvivirgaceae</taxon>
        <taxon>Fulvivirga</taxon>
    </lineage>
</organism>
<name>A0A974WF04_9BACT</name>
<protein>
    <submittedName>
        <fullName evidence="1">Uncharacterized protein</fullName>
    </submittedName>
</protein>
<reference evidence="1" key="1">
    <citation type="submission" date="2021-02" db="EMBL/GenBank/DDBJ databases">
        <title>Fulvivirga sp. S481 isolated from sea water.</title>
        <authorList>
            <person name="Bae S.S."/>
            <person name="Baek K."/>
        </authorList>
    </citation>
    <scope>NUCLEOTIDE SEQUENCE</scope>
    <source>
        <strain evidence="1">S481</strain>
    </source>
</reference>
<dbReference type="EMBL" id="CP070608">
    <property type="protein sequence ID" value="QSE97213.1"/>
    <property type="molecule type" value="Genomic_DNA"/>
</dbReference>
<dbReference type="AlphaFoldDB" id="A0A974WF04"/>
<dbReference type="KEGG" id="fuv:JR347_16725"/>
<keyword evidence="2" id="KW-1185">Reference proteome</keyword>
<gene>
    <name evidence="1" type="ORF">JR347_16725</name>
</gene>